<dbReference type="Proteomes" id="UP000183832">
    <property type="component" value="Unassembled WGS sequence"/>
</dbReference>
<reference evidence="1" key="1">
    <citation type="submission" date="2015-04" db="EMBL/GenBank/DDBJ databases">
        <authorList>
            <person name="Syromyatnikov M.Y."/>
            <person name="Popov V.N."/>
        </authorList>
    </citation>
    <scope>NUCLEOTIDE SEQUENCE [LARGE SCALE GENOMIC DNA]</scope>
</reference>
<accession>A0A1J1IEJ2</accession>
<gene>
    <name evidence="1" type="ORF">CLUMA_CG012423</name>
</gene>
<evidence type="ECO:0000313" key="2">
    <source>
        <dbReference type="Proteomes" id="UP000183832"/>
    </source>
</evidence>
<evidence type="ECO:0000313" key="1">
    <source>
        <dbReference type="EMBL" id="CRK98677.1"/>
    </source>
</evidence>
<name>A0A1J1IEJ2_9DIPT</name>
<organism evidence="1 2">
    <name type="scientific">Clunio marinus</name>
    <dbReference type="NCBI Taxonomy" id="568069"/>
    <lineage>
        <taxon>Eukaryota</taxon>
        <taxon>Metazoa</taxon>
        <taxon>Ecdysozoa</taxon>
        <taxon>Arthropoda</taxon>
        <taxon>Hexapoda</taxon>
        <taxon>Insecta</taxon>
        <taxon>Pterygota</taxon>
        <taxon>Neoptera</taxon>
        <taxon>Endopterygota</taxon>
        <taxon>Diptera</taxon>
        <taxon>Nematocera</taxon>
        <taxon>Chironomoidea</taxon>
        <taxon>Chironomidae</taxon>
        <taxon>Clunio</taxon>
    </lineage>
</organism>
<dbReference type="AlphaFoldDB" id="A0A1J1IEJ2"/>
<protein>
    <submittedName>
        <fullName evidence="1">CLUMA_CG012423, isoform A</fullName>
    </submittedName>
</protein>
<proteinExistence type="predicted"/>
<dbReference type="EMBL" id="CVRI01000048">
    <property type="protein sequence ID" value="CRK98677.1"/>
    <property type="molecule type" value="Genomic_DNA"/>
</dbReference>
<sequence length="74" mass="8668">MAKAHTTQQKQKKKIETLNRVFKIVLEYFDTINCTTVKLMGKASKQLSSLALKDLKTYQKFIELLHTRKRLKLS</sequence>
<keyword evidence="2" id="KW-1185">Reference proteome</keyword>